<comment type="similarity">
    <text evidence="1">Belongs to the ATP-dependent AMP-binding enzyme family.</text>
</comment>
<organism evidence="8 9">
    <name type="scientific">Paractinoplanes aksuensis</name>
    <dbReference type="NCBI Taxonomy" id="2939490"/>
    <lineage>
        <taxon>Bacteria</taxon>
        <taxon>Bacillati</taxon>
        <taxon>Actinomycetota</taxon>
        <taxon>Actinomycetes</taxon>
        <taxon>Micromonosporales</taxon>
        <taxon>Micromonosporaceae</taxon>
        <taxon>Paractinoplanes</taxon>
    </lineage>
</organism>
<keyword evidence="4" id="KW-0067">ATP-binding</keyword>
<feature type="domain" description="AMP-binding enzyme C-terminal" evidence="6">
    <location>
        <begin position="527"/>
        <end position="603"/>
    </location>
</feature>
<feature type="domain" description="Acetyl-coenzyme A synthetase N-terminal" evidence="7">
    <location>
        <begin position="37"/>
        <end position="93"/>
    </location>
</feature>
<dbReference type="EC" id="6.2.1.16" evidence="8"/>
<keyword evidence="3" id="KW-0547">Nucleotide-binding</keyword>
<dbReference type="InterPro" id="IPR000873">
    <property type="entry name" value="AMP-dep_synth/lig_dom"/>
</dbReference>
<keyword evidence="2 8" id="KW-0436">Ligase</keyword>
<dbReference type="Pfam" id="PF16177">
    <property type="entry name" value="ACAS_N"/>
    <property type="match status" value="1"/>
</dbReference>
<dbReference type="Gene3D" id="3.30.300.30">
    <property type="match status" value="1"/>
</dbReference>
<dbReference type="PANTHER" id="PTHR42921:SF1">
    <property type="entry name" value="ACETOACETYL-COA SYNTHETASE"/>
    <property type="match status" value="1"/>
</dbReference>
<protein>
    <submittedName>
        <fullName evidence="8">Acetoacetate--CoA ligase</fullName>
        <ecNumber evidence="8">6.2.1.16</ecNumber>
    </submittedName>
</protein>
<dbReference type="SUPFAM" id="SSF56801">
    <property type="entry name" value="Acetyl-CoA synthetase-like"/>
    <property type="match status" value="1"/>
</dbReference>
<dbReference type="Pfam" id="PF13193">
    <property type="entry name" value="AMP-binding_C"/>
    <property type="match status" value="1"/>
</dbReference>
<gene>
    <name evidence="8" type="ORF">M1L60_20595</name>
</gene>
<keyword evidence="9" id="KW-1185">Reference proteome</keyword>
<dbReference type="InterPro" id="IPR042099">
    <property type="entry name" value="ANL_N_sf"/>
</dbReference>
<evidence type="ECO:0000313" key="8">
    <source>
        <dbReference type="EMBL" id="MCO8272998.1"/>
    </source>
</evidence>
<dbReference type="Proteomes" id="UP001523369">
    <property type="component" value="Unassembled WGS sequence"/>
</dbReference>
<evidence type="ECO:0000259" key="5">
    <source>
        <dbReference type="Pfam" id="PF00501"/>
    </source>
</evidence>
<dbReference type="InterPro" id="IPR045851">
    <property type="entry name" value="AMP-bd_C_sf"/>
</dbReference>
<dbReference type="Pfam" id="PF00501">
    <property type="entry name" value="AMP-binding"/>
    <property type="match status" value="1"/>
</dbReference>
<dbReference type="Gene3D" id="3.40.50.12780">
    <property type="entry name" value="N-terminal domain of ligase-like"/>
    <property type="match status" value="1"/>
</dbReference>
<reference evidence="8 9" key="1">
    <citation type="submission" date="2022-06" db="EMBL/GenBank/DDBJ databases">
        <title>New Species of the Genus Actinoplanes, ActinopZanes ferrugineus.</title>
        <authorList>
            <person name="Ding P."/>
        </authorList>
    </citation>
    <scope>NUCLEOTIDE SEQUENCE [LARGE SCALE GENOMIC DNA]</scope>
    <source>
        <strain evidence="8 9">TRM88003</strain>
    </source>
</reference>
<dbReference type="PROSITE" id="PS00455">
    <property type="entry name" value="AMP_BINDING"/>
    <property type="match status" value="1"/>
</dbReference>
<evidence type="ECO:0000259" key="7">
    <source>
        <dbReference type="Pfam" id="PF16177"/>
    </source>
</evidence>
<dbReference type="InterPro" id="IPR025110">
    <property type="entry name" value="AMP-bd_C"/>
</dbReference>
<dbReference type="InterPro" id="IPR020845">
    <property type="entry name" value="AMP-binding_CS"/>
</dbReference>
<dbReference type="InterPro" id="IPR005914">
    <property type="entry name" value="Acac_CoA_synth"/>
</dbReference>
<evidence type="ECO:0000256" key="1">
    <source>
        <dbReference type="ARBA" id="ARBA00006432"/>
    </source>
</evidence>
<feature type="domain" description="AMP-dependent synthetase/ligase" evidence="5">
    <location>
        <begin position="115"/>
        <end position="460"/>
    </location>
</feature>
<accession>A0ABT1DR84</accession>
<dbReference type="NCBIfam" id="NF002937">
    <property type="entry name" value="PRK03584.1"/>
    <property type="match status" value="1"/>
</dbReference>
<evidence type="ECO:0000256" key="3">
    <source>
        <dbReference type="ARBA" id="ARBA00022741"/>
    </source>
</evidence>
<dbReference type="EMBL" id="JAMYJR010000021">
    <property type="protein sequence ID" value="MCO8272998.1"/>
    <property type="molecule type" value="Genomic_DNA"/>
</dbReference>
<dbReference type="GO" id="GO:0030729">
    <property type="term" value="F:acetoacetate-CoA ligase activity"/>
    <property type="evidence" value="ECO:0007669"/>
    <property type="project" value="UniProtKB-EC"/>
</dbReference>
<proteinExistence type="inferred from homology"/>
<dbReference type="RefSeq" id="WP_253239070.1">
    <property type="nucleotide sequence ID" value="NZ_JAMYJR010000021.1"/>
</dbReference>
<evidence type="ECO:0000259" key="6">
    <source>
        <dbReference type="Pfam" id="PF13193"/>
    </source>
</evidence>
<evidence type="ECO:0000313" key="9">
    <source>
        <dbReference type="Proteomes" id="UP001523369"/>
    </source>
</evidence>
<dbReference type="NCBIfam" id="TIGR01217">
    <property type="entry name" value="ac_ac_CoA_syn"/>
    <property type="match status" value="1"/>
</dbReference>
<evidence type="ECO:0000256" key="2">
    <source>
        <dbReference type="ARBA" id="ARBA00022598"/>
    </source>
</evidence>
<dbReference type="InterPro" id="IPR032387">
    <property type="entry name" value="ACAS_N"/>
</dbReference>
<comment type="caution">
    <text evidence="8">The sequence shown here is derived from an EMBL/GenBank/DDBJ whole genome shotgun (WGS) entry which is preliminary data.</text>
</comment>
<name>A0ABT1DR84_9ACTN</name>
<evidence type="ECO:0000256" key="4">
    <source>
        <dbReference type="ARBA" id="ARBA00022840"/>
    </source>
</evidence>
<sequence>MTGAVLWEPPADVRETSRIGHYLSWLQRERGRAFADYAALWQWSVDDLPAFWQSVWDYFEVIAHDPPSGVLPAGAGMPGAKWFPGATLNYAEHVLRMPGLAGHDPVVLAHSQTRDPITLTADQLREQVRAVRAGLKARGIGPGDRVAAYAPNIPETYVVMLATASLGAIFSLCAPEFGVRSVIDRWQQIEPTLLVAVDGYRYGDKTVDRREEVAAITEALPSLRHVVTIGYLDPARDTFRDLNGDEPMAYEPVPFDHPLYVLYSSGTTGLPKPIVHGHGGILLEHLKMLALHHDLGPGDRFFWFTTTGWMMWNFLASGPAVGAAVVMFDGNPAYPGMSTLWDLVDQSGITYFGTSAPFLMACRKAGLTPRKHQLKGIGSTGAPLPPEGFDWVYEAVGTQLQLQSLSGGTDVCTGFVGAVPLLPVVEGKIACRALGARVEAYDPAGHPVIDELGELVITAPMPSMPVSFWNDPDGKRYREAYFDYYPGVWRHGDWITIATDGSCVITGRSDATLNRGGVRLGTSEFYSVVESLPEIADSVVVHLEKDDNPNGELLLFVVLAEGTELDAELRKRIAAELRASLSPRHIPDEIHAVRAVPRTLSAKKLEVPVKRILTGTPVESAAAKGALANPESLLAFEDLARRRR</sequence>
<dbReference type="PANTHER" id="PTHR42921">
    <property type="entry name" value="ACETOACETYL-COA SYNTHETASE"/>
    <property type="match status" value="1"/>
</dbReference>